<evidence type="ECO:0000313" key="6">
    <source>
        <dbReference type="EMBL" id="SVD60584.1"/>
    </source>
</evidence>
<dbReference type="GO" id="GO:0006783">
    <property type="term" value="P:heme biosynthetic process"/>
    <property type="evidence" value="ECO:0007669"/>
    <property type="project" value="TreeGrafter"/>
</dbReference>
<gene>
    <name evidence="6" type="ORF">METZ01_LOCUS413438</name>
</gene>
<evidence type="ECO:0000256" key="1">
    <source>
        <dbReference type="ARBA" id="ARBA00005638"/>
    </source>
</evidence>
<keyword evidence="3" id="KW-0808">Transferase</keyword>
<evidence type="ECO:0000256" key="4">
    <source>
        <dbReference type="ARBA" id="ARBA00023244"/>
    </source>
</evidence>
<dbReference type="Gene3D" id="3.40.190.10">
    <property type="entry name" value="Periplasmic binding protein-like II"/>
    <property type="match status" value="2"/>
</dbReference>
<sequence>MKSKKIILGSRGSKLALIYAEKAKERILKVSKEFEIESVEIKKITTSGDLNQKDRLSKIGGKGLFSKQIENELLENNIHIAIHALKDMPSDETEGLSTNCFLERNDPRETLISKNKIKFKDLNQNSIIGTSSFRREFQLKNKRTDLNYKLIRG</sequence>
<reference evidence="6" key="1">
    <citation type="submission" date="2018-05" db="EMBL/GenBank/DDBJ databases">
        <authorList>
            <person name="Lanie J.A."/>
            <person name="Ng W.-L."/>
            <person name="Kazmierczak K.M."/>
            <person name="Andrzejewski T.M."/>
            <person name="Davidsen T.M."/>
            <person name="Wayne K.J."/>
            <person name="Tettelin H."/>
            <person name="Glass J.I."/>
            <person name="Rusch D."/>
            <person name="Podicherti R."/>
            <person name="Tsui H.-C.T."/>
            <person name="Winkler M.E."/>
        </authorList>
    </citation>
    <scope>NUCLEOTIDE SEQUENCE</scope>
</reference>
<evidence type="ECO:0000256" key="3">
    <source>
        <dbReference type="ARBA" id="ARBA00022679"/>
    </source>
</evidence>
<keyword evidence="4" id="KW-0627">Porphyrin biosynthesis</keyword>
<feature type="domain" description="Porphobilinogen deaminase N-terminal" evidence="5">
    <location>
        <begin position="6"/>
        <end position="153"/>
    </location>
</feature>
<feature type="non-terminal residue" evidence="6">
    <location>
        <position position="153"/>
    </location>
</feature>
<dbReference type="PANTHER" id="PTHR11557">
    <property type="entry name" value="PORPHOBILINOGEN DEAMINASE"/>
    <property type="match status" value="1"/>
</dbReference>
<dbReference type="EMBL" id="UINC01161411">
    <property type="protein sequence ID" value="SVD60584.1"/>
    <property type="molecule type" value="Genomic_DNA"/>
</dbReference>
<protein>
    <recommendedName>
        <fullName evidence="2">hydroxymethylbilane synthase</fullName>
        <ecNumber evidence="2">2.5.1.61</ecNumber>
    </recommendedName>
</protein>
<evidence type="ECO:0000259" key="5">
    <source>
        <dbReference type="Pfam" id="PF01379"/>
    </source>
</evidence>
<dbReference type="EC" id="2.5.1.61" evidence="2"/>
<accession>A0A382WPW2</accession>
<dbReference type="PRINTS" id="PR00151">
    <property type="entry name" value="PORPHBDMNASE"/>
</dbReference>
<organism evidence="6">
    <name type="scientific">marine metagenome</name>
    <dbReference type="NCBI Taxonomy" id="408172"/>
    <lineage>
        <taxon>unclassified sequences</taxon>
        <taxon>metagenomes</taxon>
        <taxon>ecological metagenomes</taxon>
    </lineage>
</organism>
<comment type="similarity">
    <text evidence="1">Belongs to the HMBS family.</text>
</comment>
<dbReference type="InterPro" id="IPR022417">
    <property type="entry name" value="Porphobilin_deaminase_N"/>
</dbReference>
<dbReference type="InterPro" id="IPR000860">
    <property type="entry name" value="HemC"/>
</dbReference>
<evidence type="ECO:0000256" key="2">
    <source>
        <dbReference type="ARBA" id="ARBA00012655"/>
    </source>
</evidence>
<proteinExistence type="inferred from homology"/>
<dbReference type="SUPFAM" id="SSF53850">
    <property type="entry name" value="Periplasmic binding protein-like II"/>
    <property type="match status" value="1"/>
</dbReference>
<dbReference type="GO" id="GO:0004418">
    <property type="term" value="F:hydroxymethylbilane synthase activity"/>
    <property type="evidence" value="ECO:0007669"/>
    <property type="project" value="UniProtKB-EC"/>
</dbReference>
<dbReference type="AlphaFoldDB" id="A0A382WPW2"/>
<dbReference type="PANTHER" id="PTHR11557:SF0">
    <property type="entry name" value="PORPHOBILINOGEN DEAMINASE"/>
    <property type="match status" value="1"/>
</dbReference>
<name>A0A382WPW2_9ZZZZ</name>
<dbReference type="GO" id="GO:0005737">
    <property type="term" value="C:cytoplasm"/>
    <property type="evidence" value="ECO:0007669"/>
    <property type="project" value="TreeGrafter"/>
</dbReference>
<dbReference type="Pfam" id="PF01379">
    <property type="entry name" value="Porphobil_deam"/>
    <property type="match status" value="1"/>
</dbReference>